<keyword evidence="2" id="KW-1185">Reference proteome</keyword>
<organism evidence="1 2">
    <name type="scientific">Pseudoalteromonas aliena SW19</name>
    <dbReference type="NCBI Taxonomy" id="1314866"/>
    <lineage>
        <taxon>Bacteria</taxon>
        <taxon>Pseudomonadati</taxon>
        <taxon>Pseudomonadota</taxon>
        <taxon>Gammaproteobacteria</taxon>
        <taxon>Alteromonadales</taxon>
        <taxon>Pseudoalteromonadaceae</taxon>
        <taxon>Pseudoalteromonas</taxon>
    </lineage>
</organism>
<sequence>MNHFVVLTKVPLKGALVEFSIKHPAFISVV</sequence>
<accession>A0ABR9DUT8</accession>
<name>A0ABR9DUT8_9GAMM</name>
<dbReference type="Proteomes" id="UP000648482">
    <property type="component" value="Unassembled WGS sequence"/>
</dbReference>
<reference evidence="1 2" key="1">
    <citation type="submission" date="2015-06" db="EMBL/GenBank/DDBJ databases">
        <title>Genome sequence of Pseudoalteromonas aliena.</title>
        <authorList>
            <person name="Xie B.-B."/>
            <person name="Rong J.-C."/>
            <person name="Qin Q.-L."/>
            <person name="Zhang Y.-Z."/>
        </authorList>
    </citation>
    <scope>NUCLEOTIDE SEQUENCE [LARGE SCALE GENOMIC DNA]</scope>
    <source>
        <strain evidence="1 2">SW19</strain>
    </source>
</reference>
<protein>
    <submittedName>
        <fullName evidence="1">Uncharacterized protein</fullName>
    </submittedName>
</protein>
<evidence type="ECO:0000313" key="1">
    <source>
        <dbReference type="EMBL" id="MBE0358130.1"/>
    </source>
</evidence>
<dbReference type="EMBL" id="AQGU01000020">
    <property type="protein sequence ID" value="MBE0358130.1"/>
    <property type="molecule type" value="Genomic_DNA"/>
</dbReference>
<evidence type="ECO:0000313" key="2">
    <source>
        <dbReference type="Proteomes" id="UP000648482"/>
    </source>
</evidence>
<gene>
    <name evidence="1" type="ORF">PALI_a6004</name>
</gene>
<comment type="caution">
    <text evidence="1">The sequence shown here is derived from an EMBL/GenBank/DDBJ whole genome shotgun (WGS) entry which is preliminary data.</text>
</comment>
<proteinExistence type="predicted"/>